<evidence type="ECO:0000256" key="1">
    <source>
        <dbReference type="ARBA" id="ARBA00022574"/>
    </source>
</evidence>
<dbReference type="InterPro" id="IPR015943">
    <property type="entry name" value="WD40/YVTN_repeat-like_dom_sf"/>
</dbReference>
<keyword evidence="5" id="KW-1185">Reference proteome</keyword>
<feature type="repeat" description="WD" evidence="3">
    <location>
        <begin position="131"/>
        <end position="162"/>
    </location>
</feature>
<accession>A0A9K3D3Y0</accession>
<dbReference type="Pfam" id="PF00400">
    <property type="entry name" value="WD40"/>
    <property type="match status" value="4"/>
</dbReference>
<dbReference type="Proteomes" id="UP000265618">
    <property type="component" value="Unassembled WGS sequence"/>
</dbReference>
<name>A0A9K3D3Y0_9EUKA</name>
<proteinExistence type="predicted"/>
<dbReference type="OrthoDB" id="284782at2759"/>
<dbReference type="InterPro" id="IPR001680">
    <property type="entry name" value="WD40_rpt"/>
</dbReference>
<organism evidence="4 5">
    <name type="scientific">Kipferlia bialata</name>
    <dbReference type="NCBI Taxonomy" id="797122"/>
    <lineage>
        <taxon>Eukaryota</taxon>
        <taxon>Metamonada</taxon>
        <taxon>Carpediemonas-like organisms</taxon>
        <taxon>Kipferlia</taxon>
    </lineage>
</organism>
<comment type="caution">
    <text evidence="4">The sequence shown here is derived from an EMBL/GenBank/DDBJ whole genome shotgun (WGS) entry which is preliminary data.</text>
</comment>
<dbReference type="PROSITE" id="PS50082">
    <property type="entry name" value="WD_REPEATS_2"/>
    <property type="match status" value="2"/>
</dbReference>
<dbReference type="PANTHER" id="PTHR22847:SF637">
    <property type="entry name" value="WD REPEAT DOMAIN 5B"/>
    <property type="match status" value="1"/>
</dbReference>
<sequence length="343" mass="36815">MSMQWGQTQRPPVSWAPRALYTLSPEVGPFDATKTGAALVRNIAWNADSTLLATASFDKVVRVYRLGPDSMELVCELEGHKNEVKDVCFASSGELASCGRDKMVMIWTPLDGEAGEDGTCPVTDYDLGEVLDGHSQDVKRVSFQTGSTTLVSASYDNTIRVWGETVTDGESQGYGSKGHSKQSIAAGISTDTPLPMSHGHSILSCGWCPPDVTPRPGAESLLASGDAAGYIHVWGHSFAGLDHKAALDPSVHQGSSVTGLSWVRSKPTAIPLLVSVSGDNSMCVWRAASGMTLRQGLLYPHTRIPRVHAGEVNSLDTHVYSQQCIWAVTTGDDGRCNVWRLEL</sequence>
<gene>
    <name evidence="4" type="ORF">KIPB_009948</name>
</gene>
<protein>
    <submittedName>
        <fullName evidence="4">Uncharacterized protein</fullName>
    </submittedName>
</protein>
<evidence type="ECO:0000256" key="2">
    <source>
        <dbReference type="ARBA" id="ARBA00022737"/>
    </source>
</evidence>
<keyword evidence="2" id="KW-0677">Repeat</keyword>
<evidence type="ECO:0000313" key="5">
    <source>
        <dbReference type="Proteomes" id="UP000265618"/>
    </source>
</evidence>
<dbReference type="PANTHER" id="PTHR22847">
    <property type="entry name" value="WD40 REPEAT PROTEIN"/>
    <property type="match status" value="1"/>
</dbReference>
<feature type="repeat" description="WD" evidence="3">
    <location>
        <begin position="77"/>
        <end position="107"/>
    </location>
</feature>
<dbReference type="SUPFAM" id="SSF50978">
    <property type="entry name" value="WD40 repeat-like"/>
    <property type="match status" value="1"/>
</dbReference>
<dbReference type="GO" id="GO:1990234">
    <property type="term" value="C:transferase complex"/>
    <property type="evidence" value="ECO:0007669"/>
    <property type="project" value="UniProtKB-ARBA"/>
</dbReference>
<dbReference type="InterPro" id="IPR036322">
    <property type="entry name" value="WD40_repeat_dom_sf"/>
</dbReference>
<evidence type="ECO:0000313" key="4">
    <source>
        <dbReference type="EMBL" id="GIQ87830.1"/>
    </source>
</evidence>
<keyword evidence="1 3" id="KW-0853">WD repeat</keyword>
<dbReference type="SMART" id="SM00320">
    <property type="entry name" value="WD40"/>
    <property type="match status" value="6"/>
</dbReference>
<dbReference type="EMBL" id="BDIP01003533">
    <property type="protein sequence ID" value="GIQ87830.1"/>
    <property type="molecule type" value="Genomic_DNA"/>
</dbReference>
<reference evidence="4 5" key="1">
    <citation type="journal article" date="2018" name="PLoS ONE">
        <title>The draft genome of Kipferlia bialata reveals reductive genome evolution in fornicate parasites.</title>
        <authorList>
            <person name="Tanifuji G."/>
            <person name="Takabayashi S."/>
            <person name="Kume K."/>
            <person name="Takagi M."/>
            <person name="Nakayama T."/>
            <person name="Kamikawa R."/>
            <person name="Inagaki Y."/>
            <person name="Hashimoto T."/>
        </authorList>
    </citation>
    <scope>NUCLEOTIDE SEQUENCE [LARGE SCALE GENOMIC DNA]</scope>
    <source>
        <strain evidence="4">NY0173</strain>
    </source>
</reference>
<dbReference type="Gene3D" id="2.130.10.10">
    <property type="entry name" value="YVTN repeat-like/Quinoprotein amine dehydrogenase"/>
    <property type="match status" value="1"/>
</dbReference>
<dbReference type="PROSITE" id="PS50294">
    <property type="entry name" value="WD_REPEATS_REGION"/>
    <property type="match status" value="1"/>
</dbReference>
<dbReference type="AlphaFoldDB" id="A0A9K3D3Y0"/>
<evidence type="ECO:0000256" key="3">
    <source>
        <dbReference type="PROSITE-ProRule" id="PRU00221"/>
    </source>
</evidence>